<dbReference type="InterPro" id="IPR012340">
    <property type="entry name" value="NA-bd_OB-fold"/>
</dbReference>
<reference evidence="2" key="1">
    <citation type="submission" date="2017-02" db="UniProtKB">
        <authorList>
            <consortium name="WormBaseParasite"/>
        </authorList>
    </citation>
    <scope>IDENTIFICATION</scope>
</reference>
<evidence type="ECO:0000313" key="2">
    <source>
        <dbReference type="WBParaSite" id="SMUV_0000151301-mRNA-1"/>
    </source>
</evidence>
<dbReference type="AlphaFoldDB" id="A0A0N5ABI7"/>
<name>A0A0N5ABI7_9BILA</name>
<dbReference type="Proteomes" id="UP000046393">
    <property type="component" value="Unplaced"/>
</dbReference>
<evidence type="ECO:0000313" key="1">
    <source>
        <dbReference type="Proteomes" id="UP000046393"/>
    </source>
</evidence>
<protein>
    <submittedName>
        <fullName evidence="2">IRS-type PTB domain-containing protein</fullName>
    </submittedName>
</protein>
<sequence>MYENNVDNSDDVPVKIASIKENMIEQDLTVLVKSVSIHRNDDDIEYYKCLISDGSGLAWFYASPKSCALLESRRINKGCVYRLCRVDAKRNANHLVLLSAAKSLVKQIQPLGRVFEVL</sequence>
<proteinExistence type="predicted"/>
<dbReference type="WBParaSite" id="SMUV_0000151301-mRNA-1">
    <property type="protein sequence ID" value="SMUV_0000151301-mRNA-1"/>
    <property type="gene ID" value="SMUV_0000151301"/>
</dbReference>
<organism evidence="1 2">
    <name type="scientific">Syphacia muris</name>
    <dbReference type="NCBI Taxonomy" id="451379"/>
    <lineage>
        <taxon>Eukaryota</taxon>
        <taxon>Metazoa</taxon>
        <taxon>Ecdysozoa</taxon>
        <taxon>Nematoda</taxon>
        <taxon>Chromadorea</taxon>
        <taxon>Rhabditida</taxon>
        <taxon>Spirurina</taxon>
        <taxon>Oxyuridomorpha</taxon>
        <taxon>Oxyuroidea</taxon>
        <taxon>Oxyuridae</taxon>
        <taxon>Syphacia</taxon>
    </lineage>
</organism>
<accession>A0A0N5ABI7</accession>
<keyword evidence="1" id="KW-1185">Reference proteome</keyword>
<dbReference type="SUPFAM" id="SSF50249">
    <property type="entry name" value="Nucleic acid-binding proteins"/>
    <property type="match status" value="1"/>
</dbReference>